<dbReference type="Proteomes" id="UP000712600">
    <property type="component" value="Unassembled WGS sequence"/>
</dbReference>
<proteinExistence type="predicted"/>
<comment type="caution">
    <text evidence="1">The sequence shown here is derived from an EMBL/GenBank/DDBJ whole genome shotgun (WGS) entry which is preliminary data.</text>
</comment>
<evidence type="ECO:0000313" key="2">
    <source>
        <dbReference type="Proteomes" id="UP000712600"/>
    </source>
</evidence>
<accession>A0A8S9P6X1</accession>
<dbReference type="EMBL" id="QGKX02001521">
    <property type="protein sequence ID" value="KAF3508683.1"/>
    <property type="molecule type" value="Genomic_DNA"/>
</dbReference>
<sequence>MFVAVALLFTSDIHGYFLNKLAILRKWELRPPGRDQTWEASTRNVAKYCRSEFKLASVVSISSRMWFEVQYPSIASYAADDIYKLGSQSIGGKKRRSFAKEMCLFIYTRKKLEFHSKMDLAHCLMGLEGGCKSTPNSKSPKFVERDGIDLCEVYEYGLLGNELDTFMPMTAMMILRNVPASWNDPVKKSRALMIKRRVDVKRDAEIVLTKRLCRGPSLTRSRPLWCEEVSEVAESYTGLAYFHIFTENLGGMIVMR</sequence>
<protein>
    <submittedName>
        <fullName evidence="1">Uncharacterized protein</fullName>
    </submittedName>
</protein>
<gene>
    <name evidence="1" type="ORF">F2Q69_00007807</name>
</gene>
<dbReference type="AlphaFoldDB" id="A0A8S9P6X1"/>
<evidence type="ECO:0000313" key="1">
    <source>
        <dbReference type="EMBL" id="KAF3508683.1"/>
    </source>
</evidence>
<name>A0A8S9P6X1_BRACR</name>
<reference evidence="1" key="1">
    <citation type="submission" date="2019-12" db="EMBL/GenBank/DDBJ databases">
        <title>Genome sequencing and annotation of Brassica cretica.</title>
        <authorList>
            <person name="Studholme D.J."/>
            <person name="Sarris P."/>
        </authorList>
    </citation>
    <scope>NUCLEOTIDE SEQUENCE</scope>
    <source>
        <strain evidence="1">PFS-109/04</strain>
        <tissue evidence="1">Leaf</tissue>
    </source>
</reference>
<organism evidence="1 2">
    <name type="scientific">Brassica cretica</name>
    <name type="common">Mustard</name>
    <dbReference type="NCBI Taxonomy" id="69181"/>
    <lineage>
        <taxon>Eukaryota</taxon>
        <taxon>Viridiplantae</taxon>
        <taxon>Streptophyta</taxon>
        <taxon>Embryophyta</taxon>
        <taxon>Tracheophyta</taxon>
        <taxon>Spermatophyta</taxon>
        <taxon>Magnoliopsida</taxon>
        <taxon>eudicotyledons</taxon>
        <taxon>Gunneridae</taxon>
        <taxon>Pentapetalae</taxon>
        <taxon>rosids</taxon>
        <taxon>malvids</taxon>
        <taxon>Brassicales</taxon>
        <taxon>Brassicaceae</taxon>
        <taxon>Brassiceae</taxon>
        <taxon>Brassica</taxon>
    </lineage>
</organism>